<keyword evidence="3" id="KW-1185">Reference proteome</keyword>
<dbReference type="InterPro" id="IPR021747">
    <property type="entry name" value="DUF3313"/>
</dbReference>
<keyword evidence="1" id="KW-0732">Signal</keyword>
<evidence type="ECO:0000313" key="2">
    <source>
        <dbReference type="EMBL" id="MYN25374.1"/>
    </source>
</evidence>
<gene>
    <name evidence="2" type="ORF">GTP69_03035</name>
</gene>
<sequence>MILATRPLLLALLACSALTACASRPPDRYNDLPITARLQPTSSDTMPFAYDEPAHWRDYSAIIIEPVAIYAGADHQFGDLSASDQRELASAMDHEFRQTLRSRFRLTDTSQPGALRLRLTLTGAKGNTAVVSTVTRFDLVGLPYNAVQALRGKEGIFMGSVSYSVEVYDAMSNRLLKAYQARQYPNAMNVGATFGSLGAARTGLDKGAHELLAELQ</sequence>
<protein>
    <submittedName>
        <fullName evidence="2">DUF3313 family protein</fullName>
    </submittedName>
</protein>
<feature type="signal peptide" evidence="1">
    <location>
        <begin position="1"/>
        <end position="22"/>
    </location>
</feature>
<comment type="caution">
    <text evidence="2">The sequence shown here is derived from an EMBL/GenBank/DDBJ whole genome shotgun (WGS) entry which is preliminary data.</text>
</comment>
<evidence type="ECO:0000256" key="1">
    <source>
        <dbReference type="SAM" id="SignalP"/>
    </source>
</evidence>
<reference evidence="2 3" key="1">
    <citation type="submission" date="2019-12" db="EMBL/GenBank/DDBJ databases">
        <title>Novel species isolated from a subtropical stream in China.</title>
        <authorList>
            <person name="Lu H."/>
        </authorList>
    </citation>
    <scope>NUCLEOTIDE SEQUENCE [LARGE SCALE GENOMIC DNA]</scope>
    <source>
        <strain evidence="2 3">CY42W</strain>
    </source>
</reference>
<dbReference type="Pfam" id="PF11769">
    <property type="entry name" value="DUF3313"/>
    <property type="match status" value="1"/>
</dbReference>
<accession>A0ABW9VUR2</accession>
<proteinExistence type="predicted"/>
<dbReference type="PROSITE" id="PS51257">
    <property type="entry name" value="PROKAR_LIPOPROTEIN"/>
    <property type="match status" value="1"/>
</dbReference>
<dbReference type="EMBL" id="WWCT01000002">
    <property type="protein sequence ID" value="MYN25374.1"/>
    <property type="molecule type" value="Genomic_DNA"/>
</dbReference>
<feature type="chain" id="PRO_5046363839" evidence="1">
    <location>
        <begin position="23"/>
        <end position="216"/>
    </location>
</feature>
<name>A0ABW9VUR2_9BURK</name>
<organism evidence="2 3">
    <name type="scientific">Duganella levis</name>
    <dbReference type="NCBI Taxonomy" id="2692169"/>
    <lineage>
        <taxon>Bacteria</taxon>
        <taxon>Pseudomonadati</taxon>
        <taxon>Pseudomonadota</taxon>
        <taxon>Betaproteobacteria</taxon>
        <taxon>Burkholderiales</taxon>
        <taxon>Oxalobacteraceae</taxon>
        <taxon>Telluria group</taxon>
        <taxon>Duganella</taxon>
    </lineage>
</organism>
<evidence type="ECO:0000313" key="3">
    <source>
        <dbReference type="Proteomes" id="UP000642144"/>
    </source>
</evidence>
<dbReference type="Proteomes" id="UP000642144">
    <property type="component" value="Unassembled WGS sequence"/>
</dbReference>